<keyword evidence="2" id="KW-1133">Transmembrane helix</keyword>
<keyword evidence="5" id="KW-1185">Reference proteome</keyword>
<feature type="transmembrane region" description="Helical" evidence="2">
    <location>
        <begin position="93"/>
        <end position="112"/>
    </location>
</feature>
<feature type="domain" description="GGDEF" evidence="3">
    <location>
        <begin position="285"/>
        <end position="414"/>
    </location>
</feature>
<dbReference type="InterPro" id="IPR000160">
    <property type="entry name" value="GGDEF_dom"/>
</dbReference>
<sequence>MDVANSLLLLAEAVLYFGVMAALFRLRARVGLGLFVCALGVMHFLETYLASVFYIELPFGMVSPGSTVMFSGKLVMLLLLYMKEDAATVRQPIYGLLIGNFLMVGLGLILRQHQVADLPTGQSPDIGFLDEMGWLMVWGTTLLFIDAIAIILLYERLGRSLGQHLFARIAVSVCLVLTFDQLGFYSVLHIVTGAPPSVLVGGWIAKMGAGLVFSAMTVGYLRWFERPSLRPQRGLSDVFETLTYRERYEKLVEFAGRDSLTGLLHRGRFETMGEQAVTASVKTGTPLTLLIVDVDHFKSINDRFGHAEGDRVLKWIAENLTGAVRVQDHVFRIGGEEFAILCPLPHNVARLLGENIRQSIRAASETGPVSLTVSIGVATVDAGKTSLGELFAVADKRLYMAKDAGRDRVMGDVAEEAMPAGVRAPSAGSAAG</sequence>
<dbReference type="FunFam" id="3.30.70.270:FF:000001">
    <property type="entry name" value="Diguanylate cyclase domain protein"/>
    <property type="match status" value="1"/>
</dbReference>
<evidence type="ECO:0000256" key="1">
    <source>
        <dbReference type="ARBA" id="ARBA00012528"/>
    </source>
</evidence>
<dbReference type="InterPro" id="IPR043128">
    <property type="entry name" value="Rev_trsase/Diguanyl_cyclase"/>
</dbReference>
<dbReference type="InterPro" id="IPR029787">
    <property type="entry name" value="Nucleotide_cyclase"/>
</dbReference>
<feature type="transmembrane region" description="Helical" evidence="2">
    <location>
        <begin position="6"/>
        <end position="24"/>
    </location>
</feature>
<dbReference type="PANTHER" id="PTHR45138:SF24">
    <property type="entry name" value="DIGUANYLATE CYCLASE DGCC-RELATED"/>
    <property type="match status" value="1"/>
</dbReference>
<dbReference type="Proteomes" id="UP000481252">
    <property type="component" value="Unassembled WGS sequence"/>
</dbReference>
<evidence type="ECO:0000313" key="4">
    <source>
        <dbReference type="EMBL" id="NGN42246.1"/>
    </source>
</evidence>
<dbReference type="GO" id="GO:1902201">
    <property type="term" value="P:negative regulation of bacterial-type flagellum-dependent cell motility"/>
    <property type="evidence" value="ECO:0007669"/>
    <property type="project" value="TreeGrafter"/>
</dbReference>
<dbReference type="Gene3D" id="3.30.70.270">
    <property type="match status" value="1"/>
</dbReference>
<dbReference type="GO" id="GO:0043709">
    <property type="term" value="P:cell adhesion involved in single-species biofilm formation"/>
    <property type="evidence" value="ECO:0007669"/>
    <property type="project" value="TreeGrafter"/>
</dbReference>
<dbReference type="InterPro" id="IPR048533">
    <property type="entry name" value="VUPS"/>
</dbReference>
<dbReference type="SMART" id="SM00267">
    <property type="entry name" value="GGDEF"/>
    <property type="match status" value="1"/>
</dbReference>
<dbReference type="EC" id="2.7.7.65" evidence="1"/>
<dbReference type="InterPro" id="IPR050469">
    <property type="entry name" value="Diguanylate_Cyclase"/>
</dbReference>
<dbReference type="CDD" id="cd01949">
    <property type="entry name" value="GGDEF"/>
    <property type="match status" value="1"/>
</dbReference>
<proteinExistence type="predicted"/>
<organism evidence="4 5">
    <name type="scientific">Mesorhizobium zhangyense</name>
    <dbReference type="NCBI Taxonomy" id="1776730"/>
    <lineage>
        <taxon>Bacteria</taxon>
        <taxon>Pseudomonadati</taxon>
        <taxon>Pseudomonadota</taxon>
        <taxon>Alphaproteobacteria</taxon>
        <taxon>Hyphomicrobiales</taxon>
        <taxon>Phyllobacteriaceae</taxon>
        <taxon>Mesorhizobium</taxon>
    </lineage>
</organism>
<evidence type="ECO:0000313" key="5">
    <source>
        <dbReference type="Proteomes" id="UP000481252"/>
    </source>
</evidence>
<keyword evidence="2" id="KW-0812">Transmembrane</keyword>
<feature type="transmembrane region" description="Helical" evidence="2">
    <location>
        <begin position="166"/>
        <end position="191"/>
    </location>
</feature>
<gene>
    <name evidence="4" type="ORF">G6N74_14345</name>
</gene>
<dbReference type="EMBL" id="JAAKZG010000005">
    <property type="protein sequence ID" value="NGN42246.1"/>
    <property type="molecule type" value="Genomic_DNA"/>
</dbReference>
<dbReference type="GO" id="GO:0005886">
    <property type="term" value="C:plasma membrane"/>
    <property type="evidence" value="ECO:0007669"/>
    <property type="project" value="TreeGrafter"/>
</dbReference>
<accession>A0A7C9VA50</accession>
<dbReference type="AlphaFoldDB" id="A0A7C9VA50"/>
<comment type="caution">
    <text evidence="4">The sequence shown here is derived from an EMBL/GenBank/DDBJ whole genome shotgun (WGS) entry which is preliminary data.</text>
</comment>
<evidence type="ECO:0000256" key="2">
    <source>
        <dbReference type="SAM" id="Phobius"/>
    </source>
</evidence>
<feature type="transmembrane region" description="Helical" evidence="2">
    <location>
        <begin position="31"/>
        <end position="55"/>
    </location>
</feature>
<dbReference type="PROSITE" id="PS50887">
    <property type="entry name" value="GGDEF"/>
    <property type="match status" value="1"/>
</dbReference>
<evidence type="ECO:0000259" key="3">
    <source>
        <dbReference type="PROSITE" id="PS50887"/>
    </source>
</evidence>
<feature type="transmembrane region" description="Helical" evidence="2">
    <location>
        <begin position="61"/>
        <end position="81"/>
    </location>
</feature>
<dbReference type="SUPFAM" id="SSF55073">
    <property type="entry name" value="Nucleotide cyclase"/>
    <property type="match status" value="1"/>
</dbReference>
<dbReference type="NCBIfam" id="TIGR00254">
    <property type="entry name" value="GGDEF"/>
    <property type="match status" value="1"/>
</dbReference>
<dbReference type="PANTHER" id="PTHR45138">
    <property type="entry name" value="REGULATORY COMPONENTS OF SENSORY TRANSDUCTION SYSTEM"/>
    <property type="match status" value="1"/>
</dbReference>
<name>A0A7C9VA50_9HYPH</name>
<dbReference type="Pfam" id="PF20973">
    <property type="entry name" value="VUPS"/>
    <property type="match status" value="1"/>
</dbReference>
<feature type="transmembrane region" description="Helical" evidence="2">
    <location>
        <begin position="132"/>
        <end position="154"/>
    </location>
</feature>
<dbReference type="GO" id="GO:0052621">
    <property type="term" value="F:diguanylate cyclase activity"/>
    <property type="evidence" value="ECO:0007669"/>
    <property type="project" value="UniProtKB-EC"/>
</dbReference>
<feature type="transmembrane region" description="Helical" evidence="2">
    <location>
        <begin position="203"/>
        <end position="223"/>
    </location>
</feature>
<dbReference type="Pfam" id="PF00990">
    <property type="entry name" value="GGDEF"/>
    <property type="match status" value="1"/>
</dbReference>
<keyword evidence="2" id="KW-0472">Membrane</keyword>
<reference evidence="4 5" key="1">
    <citation type="submission" date="2020-02" db="EMBL/GenBank/DDBJ databases">
        <title>Genome sequence of the type strain CGMCC 1.15528 of Mesorhizobium zhangyense.</title>
        <authorList>
            <person name="Gao J."/>
            <person name="Sun J."/>
        </authorList>
    </citation>
    <scope>NUCLEOTIDE SEQUENCE [LARGE SCALE GENOMIC DNA]</scope>
    <source>
        <strain evidence="4 5">CGMCC 1.15528</strain>
    </source>
</reference>
<protein>
    <recommendedName>
        <fullName evidence="1">diguanylate cyclase</fullName>
        <ecNumber evidence="1">2.7.7.65</ecNumber>
    </recommendedName>
</protein>